<evidence type="ECO:0000313" key="3">
    <source>
        <dbReference type="Proteomes" id="UP000243459"/>
    </source>
</evidence>
<feature type="compositionally biased region" description="Basic and acidic residues" evidence="1">
    <location>
        <begin position="20"/>
        <end position="33"/>
    </location>
</feature>
<feature type="compositionally biased region" description="Basic and acidic residues" evidence="1">
    <location>
        <begin position="1"/>
        <end position="12"/>
    </location>
</feature>
<keyword evidence="3" id="KW-1185">Reference proteome</keyword>
<dbReference type="EMBL" id="CM007382">
    <property type="protein sequence ID" value="ONK78370.1"/>
    <property type="molecule type" value="Genomic_DNA"/>
</dbReference>
<evidence type="ECO:0000313" key="2">
    <source>
        <dbReference type="EMBL" id="ONK78370.1"/>
    </source>
</evidence>
<accession>A0A5P1FP01</accession>
<sequence>MKDAAIEAERKEVQKKKKSEKGTVGRGRKEEGVVHSAPKRASSVFRKTELDGEVVGWAAVAARVGLEEWWVVRLIFGFDPSAPAVVSARVWRWLRRDGRAGRGAGERKRGEVWSQALRGRWLMKSILVCGLCVQSVMEISQGGWGRAKEDIVKQLRGGCCLAKYRGMEARW</sequence>
<protein>
    <submittedName>
        <fullName evidence="2">Uncharacterized protein</fullName>
    </submittedName>
</protein>
<gene>
    <name evidence="2" type="ORF">A4U43_C02F18020</name>
</gene>
<dbReference type="Proteomes" id="UP000243459">
    <property type="component" value="Chromosome 2"/>
</dbReference>
<proteinExistence type="predicted"/>
<feature type="region of interest" description="Disordered" evidence="1">
    <location>
        <begin position="1"/>
        <end position="35"/>
    </location>
</feature>
<evidence type="ECO:0000256" key="1">
    <source>
        <dbReference type="SAM" id="MobiDB-lite"/>
    </source>
</evidence>
<dbReference type="AlphaFoldDB" id="A0A5P1FP01"/>
<organism evidence="2 3">
    <name type="scientific">Asparagus officinalis</name>
    <name type="common">Garden asparagus</name>
    <dbReference type="NCBI Taxonomy" id="4686"/>
    <lineage>
        <taxon>Eukaryota</taxon>
        <taxon>Viridiplantae</taxon>
        <taxon>Streptophyta</taxon>
        <taxon>Embryophyta</taxon>
        <taxon>Tracheophyta</taxon>
        <taxon>Spermatophyta</taxon>
        <taxon>Magnoliopsida</taxon>
        <taxon>Liliopsida</taxon>
        <taxon>Asparagales</taxon>
        <taxon>Asparagaceae</taxon>
        <taxon>Asparagoideae</taxon>
        <taxon>Asparagus</taxon>
    </lineage>
</organism>
<reference evidence="3" key="1">
    <citation type="journal article" date="2017" name="Nat. Commun.">
        <title>The asparagus genome sheds light on the origin and evolution of a young Y chromosome.</title>
        <authorList>
            <person name="Harkess A."/>
            <person name="Zhou J."/>
            <person name="Xu C."/>
            <person name="Bowers J.E."/>
            <person name="Van der Hulst R."/>
            <person name="Ayyampalayam S."/>
            <person name="Mercati F."/>
            <person name="Riccardi P."/>
            <person name="McKain M.R."/>
            <person name="Kakrana A."/>
            <person name="Tang H."/>
            <person name="Ray J."/>
            <person name="Groenendijk J."/>
            <person name="Arikit S."/>
            <person name="Mathioni S.M."/>
            <person name="Nakano M."/>
            <person name="Shan H."/>
            <person name="Telgmann-Rauber A."/>
            <person name="Kanno A."/>
            <person name="Yue Z."/>
            <person name="Chen H."/>
            <person name="Li W."/>
            <person name="Chen Y."/>
            <person name="Xu X."/>
            <person name="Zhang Y."/>
            <person name="Luo S."/>
            <person name="Chen H."/>
            <person name="Gao J."/>
            <person name="Mao Z."/>
            <person name="Pires J.C."/>
            <person name="Luo M."/>
            <person name="Kudrna D."/>
            <person name="Wing R.A."/>
            <person name="Meyers B.C."/>
            <person name="Yi K."/>
            <person name="Kong H."/>
            <person name="Lavrijsen P."/>
            <person name="Sunseri F."/>
            <person name="Falavigna A."/>
            <person name="Ye Y."/>
            <person name="Leebens-Mack J.H."/>
            <person name="Chen G."/>
        </authorList>
    </citation>
    <scope>NUCLEOTIDE SEQUENCE [LARGE SCALE GENOMIC DNA]</scope>
    <source>
        <strain evidence="3">cv. DH0086</strain>
    </source>
</reference>
<dbReference type="Gramene" id="ONK78370">
    <property type="protein sequence ID" value="ONK78370"/>
    <property type="gene ID" value="A4U43_C02F18020"/>
</dbReference>
<name>A0A5P1FP01_ASPOF</name>